<evidence type="ECO:0000313" key="3">
    <source>
        <dbReference type="EMBL" id="QDQ27139.1"/>
    </source>
</evidence>
<dbReference type="PROSITE" id="PS00132">
    <property type="entry name" value="CARBOXYPEPT_ZN_1"/>
    <property type="match status" value="1"/>
</dbReference>
<dbReference type="GO" id="GO:0006508">
    <property type="term" value="P:proteolysis"/>
    <property type="evidence" value="ECO:0007669"/>
    <property type="project" value="InterPro"/>
</dbReference>
<keyword evidence="3" id="KW-0645">Protease</keyword>
<dbReference type="EMBL" id="CP041730">
    <property type="protein sequence ID" value="QDQ27139.1"/>
    <property type="molecule type" value="Genomic_DNA"/>
</dbReference>
<dbReference type="InterPro" id="IPR000834">
    <property type="entry name" value="Peptidase_M14"/>
</dbReference>
<dbReference type="RefSeq" id="WP_144278532.1">
    <property type="nucleotide sequence ID" value="NZ_CP041730.1"/>
</dbReference>
<comment type="similarity">
    <text evidence="1">Belongs to the peptidase M14 family.</text>
</comment>
<dbReference type="AlphaFoldDB" id="A0A516SG47"/>
<keyword evidence="3" id="KW-0121">Carboxypeptidase</keyword>
<reference evidence="4" key="1">
    <citation type="submission" date="2019-07" db="EMBL/GenBank/DDBJ databases">
        <title>Chitinimonas sp. nov., isolated from Ny-Alesund, arctica soil.</title>
        <authorList>
            <person name="Xu Q."/>
            <person name="Peng F."/>
        </authorList>
    </citation>
    <scope>NUCLEOTIDE SEQUENCE [LARGE SCALE GENOMIC DNA]</scope>
    <source>
        <strain evidence="4">R3-44</strain>
    </source>
</reference>
<dbReference type="GO" id="GO:0008270">
    <property type="term" value="F:zinc ion binding"/>
    <property type="evidence" value="ECO:0007669"/>
    <property type="project" value="InterPro"/>
</dbReference>
<dbReference type="Gene3D" id="3.40.630.10">
    <property type="entry name" value="Zn peptidases"/>
    <property type="match status" value="1"/>
</dbReference>
<name>A0A516SG47_9NEIS</name>
<proteinExistence type="inferred from homology"/>
<gene>
    <name evidence="3" type="ORF">FNU76_12625</name>
</gene>
<dbReference type="Proteomes" id="UP000317550">
    <property type="component" value="Chromosome"/>
</dbReference>
<accession>A0A516SG47</accession>
<evidence type="ECO:0000313" key="4">
    <source>
        <dbReference type="Proteomes" id="UP000317550"/>
    </source>
</evidence>
<dbReference type="InterPro" id="IPR057246">
    <property type="entry name" value="CARBOXYPEPT_ZN_1"/>
</dbReference>
<evidence type="ECO:0000256" key="1">
    <source>
        <dbReference type="ARBA" id="ARBA00005988"/>
    </source>
</evidence>
<evidence type="ECO:0000259" key="2">
    <source>
        <dbReference type="Pfam" id="PF00246"/>
    </source>
</evidence>
<sequence length="340" mass="38668">MPRPPLAELIALERLVKLGEGRLQARTVTEVRVGKTMLPVLALSLGSQDADAPIVGFFGGVHGLERIGTQVLLAFMHNLLMRLRWDSTLEYQLDHMRLLFMPLVNPGGMLLHRRANPAGIDLMRNAPLDATDPVAWLLGGHRLSAALPWYRGPVDQPMQAESAALCQVVTEEMLSRPLALALDCHSGFGMRDRIWFPLAGSQRPIEVVGEIYTLKCLFDQAYPHHRYVFEPQSHQYLTHGDLWDYLYLQSRRQAKGLFLPLTLEMGSWNWVRKNPRQLLSRLGAFNPLAPHRQQRAMRTHLAFMDFLTRLAGSGDRWLAGSQRGPRHRMEAMNLWYRNGT</sequence>
<dbReference type="Pfam" id="PF00246">
    <property type="entry name" value="Peptidase_M14"/>
    <property type="match status" value="1"/>
</dbReference>
<protein>
    <submittedName>
        <fullName evidence="3">Zinc carboxypeptidase</fullName>
    </submittedName>
</protein>
<feature type="domain" description="Peptidase M14" evidence="2">
    <location>
        <begin position="39"/>
        <end position="187"/>
    </location>
</feature>
<dbReference type="SUPFAM" id="SSF53187">
    <property type="entry name" value="Zn-dependent exopeptidases"/>
    <property type="match status" value="1"/>
</dbReference>
<organism evidence="3 4">
    <name type="scientific">Chitinimonas arctica</name>
    <dbReference type="NCBI Taxonomy" id="2594795"/>
    <lineage>
        <taxon>Bacteria</taxon>
        <taxon>Pseudomonadati</taxon>
        <taxon>Pseudomonadota</taxon>
        <taxon>Betaproteobacteria</taxon>
        <taxon>Neisseriales</taxon>
        <taxon>Chitinibacteraceae</taxon>
        <taxon>Chitinimonas</taxon>
    </lineage>
</organism>
<dbReference type="GO" id="GO:0004181">
    <property type="term" value="F:metallocarboxypeptidase activity"/>
    <property type="evidence" value="ECO:0007669"/>
    <property type="project" value="InterPro"/>
</dbReference>
<keyword evidence="3" id="KW-0378">Hydrolase</keyword>
<keyword evidence="4" id="KW-1185">Reference proteome</keyword>
<dbReference type="OrthoDB" id="5240362at2"/>
<dbReference type="KEGG" id="cari:FNU76_12625"/>